<accession>A0AC35FRY0</accession>
<protein>
    <submittedName>
        <fullName evidence="2">Uncharacterized protein</fullName>
    </submittedName>
</protein>
<dbReference type="WBParaSite" id="PS1159_v2.g20309.t1">
    <property type="protein sequence ID" value="PS1159_v2.g20309.t1"/>
    <property type="gene ID" value="PS1159_v2.g20309"/>
</dbReference>
<organism evidence="1 2">
    <name type="scientific">Panagrolaimus sp. PS1159</name>
    <dbReference type="NCBI Taxonomy" id="55785"/>
    <lineage>
        <taxon>Eukaryota</taxon>
        <taxon>Metazoa</taxon>
        <taxon>Ecdysozoa</taxon>
        <taxon>Nematoda</taxon>
        <taxon>Chromadorea</taxon>
        <taxon>Rhabditida</taxon>
        <taxon>Tylenchina</taxon>
        <taxon>Panagrolaimomorpha</taxon>
        <taxon>Panagrolaimoidea</taxon>
        <taxon>Panagrolaimidae</taxon>
        <taxon>Panagrolaimus</taxon>
    </lineage>
</organism>
<name>A0AC35FRY0_9BILA</name>
<evidence type="ECO:0000313" key="1">
    <source>
        <dbReference type="Proteomes" id="UP000887580"/>
    </source>
</evidence>
<reference evidence="2" key="1">
    <citation type="submission" date="2022-11" db="UniProtKB">
        <authorList>
            <consortium name="WormBaseParasite"/>
        </authorList>
    </citation>
    <scope>IDENTIFICATION</scope>
</reference>
<evidence type="ECO:0000313" key="2">
    <source>
        <dbReference type="WBParaSite" id="PS1159_v2.g20309.t1"/>
    </source>
</evidence>
<dbReference type="Proteomes" id="UP000887580">
    <property type="component" value="Unplaced"/>
</dbReference>
<sequence>MIDLFLSELKIFFTSSILAVIIFSSLIFIQCGSRKQNEGRLSESRRDATTTNVVVAIGGGPGGAIQRDQESTGDNKEKSILQHSKIGKSKRLKELKSPHQQKTRTETPHKTERSEMAKKSEAKTKQSDRKGKFGDTINDDTLNDADCDWLGGDVEYKADRTKKKKRKH</sequence>
<proteinExistence type="predicted"/>